<feature type="transmembrane region" description="Helical" evidence="2">
    <location>
        <begin position="273"/>
        <end position="299"/>
    </location>
</feature>
<reference evidence="4" key="1">
    <citation type="journal article" date="2023" name="Commun. Biol.">
        <title>Genome analysis of Parmales, the sister group of diatoms, reveals the evolutionary specialization of diatoms from phago-mixotrophs to photoautotrophs.</title>
        <authorList>
            <person name="Ban H."/>
            <person name="Sato S."/>
            <person name="Yoshikawa S."/>
            <person name="Yamada K."/>
            <person name="Nakamura Y."/>
            <person name="Ichinomiya M."/>
            <person name="Sato N."/>
            <person name="Blanc-Mathieu R."/>
            <person name="Endo H."/>
            <person name="Kuwata A."/>
            <person name="Ogata H."/>
        </authorList>
    </citation>
    <scope>NUCLEOTIDE SEQUENCE [LARGE SCALE GENOMIC DNA]</scope>
    <source>
        <strain evidence="4">NIES 3699</strain>
    </source>
</reference>
<dbReference type="EMBL" id="BRXX01000575">
    <property type="protein sequence ID" value="GMH47301.1"/>
    <property type="molecule type" value="Genomic_DNA"/>
</dbReference>
<feature type="region of interest" description="Disordered" evidence="1">
    <location>
        <begin position="451"/>
        <end position="490"/>
    </location>
</feature>
<dbReference type="AlphaFoldDB" id="A0A9W6Z863"/>
<evidence type="ECO:0000313" key="3">
    <source>
        <dbReference type="EMBL" id="GMH47301.1"/>
    </source>
</evidence>
<keyword evidence="2" id="KW-1133">Transmembrane helix</keyword>
<comment type="caution">
    <text evidence="3">The sequence shown here is derived from an EMBL/GenBank/DDBJ whole genome shotgun (WGS) entry which is preliminary data.</text>
</comment>
<gene>
    <name evidence="3" type="ORF">TrVE_jg10049</name>
</gene>
<sequence>MGLELCTSYLPDIICLGWTSSSDPDPRTRDYNWIILFTGATICWSALNLTRHTYKLSAGFRKAVSSTGFDSLRTDAAVSEKAAVMLNVFSTAWPATVSEMLQDTDAAHGMVFRSLMVTGGLIGMQTDFSKLSPPSPDSGAALAFLIGMVHLFRRLVLAGAVGFCFAPAAGADHSVAGLRETMGDPGTGNRLQPSRRLLGLSTLAETPIKHVNSEKRAELGRTAVIGTLHVILASSMLSTLPSLELIALLHDLYSVHSTFPPLLLSLDPCVTTFYALTFLRLILCLSIFLGLHVFAYHFITGFFHLGTHTFRGFWSEYSSAYMFAQLMMLSAVNSIFSSPEIFYSHPSKFQTLAVAAAALQGWWCLSFCVPNTLLIFKNVEYTEEQLAGMFDRMKFQEAAFQTLLDLQLVFVRRVHLVLREFEEGGQGGRGGVGRGRLLWDQFRIIVKVGLGGGGGEEEGGGGEEKTEEKPTQRVKSRGKSRGRSRSRKKI</sequence>
<feature type="compositionally biased region" description="Basic residues" evidence="1">
    <location>
        <begin position="472"/>
        <end position="490"/>
    </location>
</feature>
<keyword evidence="2" id="KW-0472">Membrane</keyword>
<protein>
    <submittedName>
        <fullName evidence="3">Uncharacterized protein</fullName>
    </submittedName>
</protein>
<dbReference type="Proteomes" id="UP001165160">
    <property type="component" value="Unassembled WGS sequence"/>
</dbReference>
<keyword evidence="2" id="KW-0812">Transmembrane</keyword>
<keyword evidence="4" id="KW-1185">Reference proteome</keyword>
<feature type="compositionally biased region" description="Basic and acidic residues" evidence="1">
    <location>
        <begin position="462"/>
        <end position="471"/>
    </location>
</feature>
<evidence type="ECO:0000256" key="1">
    <source>
        <dbReference type="SAM" id="MobiDB-lite"/>
    </source>
</evidence>
<organism evidence="3 4">
    <name type="scientific">Triparma verrucosa</name>
    <dbReference type="NCBI Taxonomy" id="1606542"/>
    <lineage>
        <taxon>Eukaryota</taxon>
        <taxon>Sar</taxon>
        <taxon>Stramenopiles</taxon>
        <taxon>Ochrophyta</taxon>
        <taxon>Bolidophyceae</taxon>
        <taxon>Parmales</taxon>
        <taxon>Triparmaceae</taxon>
        <taxon>Triparma</taxon>
    </lineage>
</organism>
<feature type="transmembrane region" description="Helical" evidence="2">
    <location>
        <begin position="31"/>
        <end position="49"/>
    </location>
</feature>
<evidence type="ECO:0000313" key="4">
    <source>
        <dbReference type="Proteomes" id="UP001165160"/>
    </source>
</evidence>
<accession>A0A9W6Z863</accession>
<name>A0A9W6Z863_9STRA</name>
<evidence type="ECO:0000256" key="2">
    <source>
        <dbReference type="SAM" id="Phobius"/>
    </source>
</evidence>
<proteinExistence type="predicted"/>